<evidence type="ECO:0000313" key="1">
    <source>
        <dbReference type="EMBL" id="TWT68716.1"/>
    </source>
</evidence>
<reference evidence="1 2" key="1">
    <citation type="submission" date="2019-02" db="EMBL/GenBank/DDBJ databases">
        <title>Deep-cultivation of Planctomycetes and their phenomic and genomic characterization uncovers novel biology.</title>
        <authorList>
            <person name="Wiegand S."/>
            <person name="Jogler M."/>
            <person name="Boedeker C."/>
            <person name="Pinto D."/>
            <person name="Vollmers J."/>
            <person name="Rivas-Marin E."/>
            <person name="Kohn T."/>
            <person name="Peeters S.H."/>
            <person name="Heuer A."/>
            <person name="Rast P."/>
            <person name="Oberbeckmann S."/>
            <person name="Bunk B."/>
            <person name="Jeske O."/>
            <person name="Meyerdierks A."/>
            <person name="Storesund J.E."/>
            <person name="Kallscheuer N."/>
            <person name="Luecker S."/>
            <person name="Lage O.M."/>
            <person name="Pohl T."/>
            <person name="Merkel B.J."/>
            <person name="Hornburger P."/>
            <person name="Mueller R.-W."/>
            <person name="Bruemmer F."/>
            <person name="Labrenz M."/>
            <person name="Spormann A.M."/>
            <person name="Op Den Camp H."/>
            <person name="Overmann J."/>
            <person name="Amann R."/>
            <person name="Jetten M.S.M."/>
            <person name="Mascher T."/>
            <person name="Medema M.H."/>
            <person name="Devos D.P."/>
            <person name="Kaster A.-K."/>
            <person name="Ovreas L."/>
            <person name="Rohde M."/>
            <person name="Galperin M.Y."/>
            <person name="Jogler C."/>
        </authorList>
    </citation>
    <scope>NUCLEOTIDE SEQUENCE [LARGE SCALE GENOMIC DNA]</scope>
    <source>
        <strain evidence="1 2">Pan14r</strain>
    </source>
</reference>
<name>A0A5C5XZ60_9PLAN</name>
<sequence length="55" mass="5830">MGCDSPDVAHLRPTKTSFSFASRPSACRYDSVASRLPILAGGLVASTATKFSKIR</sequence>
<accession>A0A5C5XZ60</accession>
<dbReference type="EMBL" id="SJPL01000001">
    <property type="protein sequence ID" value="TWT68716.1"/>
    <property type="molecule type" value="Genomic_DNA"/>
</dbReference>
<evidence type="ECO:0000313" key="2">
    <source>
        <dbReference type="Proteomes" id="UP000317238"/>
    </source>
</evidence>
<gene>
    <name evidence="1" type="ORF">Pan14r_09630</name>
</gene>
<dbReference type="AlphaFoldDB" id="A0A5C5XZ60"/>
<keyword evidence="2" id="KW-1185">Reference proteome</keyword>
<comment type="caution">
    <text evidence="1">The sequence shown here is derived from an EMBL/GenBank/DDBJ whole genome shotgun (WGS) entry which is preliminary data.</text>
</comment>
<organism evidence="1 2">
    <name type="scientific">Crateriforma conspicua</name>
    <dbReference type="NCBI Taxonomy" id="2527996"/>
    <lineage>
        <taxon>Bacteria</taxon>
        <taxon>Pseudomonadati</taxon>
        <taxon>Planctomycetota</taxon>
        <taxon>Planctomycetia</taxon>
        <taxon>Planctomycetales</taxon>
        <taxon>Planctomycetaceae</taxon>
        <taxon>Crateriforma</taxon>
    </lineage>
</organism>
<proteinExistence type="predicted"/>
<dbReference type="Proteomes" id="UP000317238">
    <property type="component" value="Unassembled WGS sequence"/>
</dbReference>
<protein>
    <submittedName>
        <fullName evidence="1">Uncharacterized protein</fullName>
    </submittedName>
</protein>